<dbReference type="InterPro" id="IPR002156">
    <property type="entry name" value="RNaseH_domain"/>
</dbReference>
<protein>
    <recommendedName>
        <fullName evidence="1">RNase H type-1 domain-containing protein</fullName>
    </recommendedName>
</protein>
<dbReference type="AlphaFoldDB" id="A0A8J6CUY8"/>
<name>A0A8J6CUY8_9ROSI</name>
<keyword evidence="3" id="KW-1185">Reference proteome</keyword>
<dbReference type="OrthoDB" id="1938625at2759"/>
<dbReference type="EMBL" id="JAHUZN010000007">
    <property type="protein sequence ID" value="KAG8488392.1"/>
    <property type="molecule type" value="Genomic_DNA"/>
</dbReference>
<dbReference type="CDD" id="cd06222">
    <property type="entry name" value="RNase_H_like"/>
    <property type="match status" value="1"/>
</dbReference>
<dbReference type="Proteomes" id="UP000701853">
    <property type="component" value="Chromosome 7"/>
</dbReference>
<dbReference type="InterPro" id="IPR012337">
    <property type="entry name" value="RNaseH-like_sf"/>
</dbReference>
<accession>A0A8J6CUY8</accession>
<organism evidence="2 3">
    <name type="scientific">Gossypium anomalum</name>
    <dbReference type="NCBI Taxonomy" id="47600"/>
    <lineage>
        <taxon>Eukaryota</taxon>
        <taxon>Viridiplantae</taxon>
        <taxon>Streptophyta</taxon>
        <taxon>Embryophyta</taxon>
        <taxon>Tracheophyta</taxon>
        <taxon>Spermatophyta</taxon>
        <taxon>Magnoliopsida</taxon>
        <taxon>eudicotyledons</taxon>
        <taxon>Gunneridae</taxon>
        <taxon>Pentapetalae</taxon>
        <taxon>rosids</taxon>
        <taxon>malvids</taxon>
        <taxon>Malvales</taxon>
        <taxon>Malvaceae</taxon>
        <taxon>Malvoideae</taxon>
        <taxon>Gossypium</taxon>
    </lineage>
</organism>
<dbReference type="PANTHER" id="PTHR33116:SF86">
    <property type="entry name" value="REVERSE TRANSCRIPTASE DOMAIN-CONTAINING PROTEIN"/>
    <property type="match status" value="1"/>
</dbReference>
<evidence type="ECO:0000313" key="3">
    <source>
        <dbReference type="Proteomes" id="UP000701853"/>
    </source>
</evidence>
<dbReference type="InterPro" id="IPR044730">
    <property type="entry name" value="RNase_H-like_dom_plant"/>
</dbReference>
<sequence length="400" mass="45709">MVYFSPNTPVDQRLFFGGLLKMHAVDRIHSWSKRLLPYGGKEVFIKSVLQSIPTYALSVFLAPKSILEDLQAKISRMWWGSNDKNRSWSMIAWERCFPKCMGGLGFKDLRLFNLALLGRQVWRLITCKETLCYNVLRSKYFPNGNIFTPKNLISPRTFGKALQRRLGPSKTISIGIWVMGEVLIAGMTIRGLKVGYGPHRFFWRSIWKLKDFNKDCPRSRASNETLIHAFKDCPTAREILVLGGLNNKLLEGSFSKCIDWIEDVMRVLDNKAVSDFVTTLWNSWNNRNNFLFRVPPSEKCWLKPPHDIVKINFDAVVSPKNIGVGMIVRDSDGFVLGGGGSVTDAKMTAAWAKFKALEESIKFAKALNIQKVYIETDCVSLVNRINRRGQDILLWAFTRR</sequence>
<evidence type="ECO:0000259" key="1">
    <source>
        <dbReference type="Pfam" id="PF13456"/>
    </source>
</evidence>
<proteinExistence type="predicted"/>
<reference evidence="2 3" key="1">
    <citation type="journal article" date="2021" name="bioRxiv">
        <title>The Gossypium anomalum genome as a resource for cotton improvement and evolutionary analysis of hybrid incompatibility.</title>
        <authorList>
            <person name="Grover C.E."/>
            <person name="Yuan D."/>
            <person name="Arick M.A."/>
            <person name="Miller E.R."/>
            <person name="Hu G."/>
            <person name="Peterson D.G."/>
            <person name="Wendel J.F."/>
            <person name="Udall J.A."/>
        </authorList>
    </citation>
    <scope>NUCLEOTIDE SEQUENCE [LARGE SCALE GENOMIC DNA]</scope>
    <source>
        <strain evidence="2">JFW-Udall</strain>
        <tissue evidence="2">Leaf</tissue>
    </source>
</reference>
<dbReference type="SUPFAM" id="SSF53098">
    <property type="entry name" value="Ribonuclease H-like"/>
    <property type="match status" value="1"/>
</dbReference>
<gene>
    <name evidence="2" type="ORF">CXB51_016552</name>
</gene>
<dbReference type="PANTHER" id="PTHR33116">
    <property type="entry name" value="REVERSE TRANSCRIPTASE ZINC-BINDING DOMAIN-CONTAINING PROTEIN-RELATED-RELATED"/>
    <property type="match status" value="1"/>
</dbReference>
<dbReference type="GO" id="GO:0004523">
    <property type="term" value="F:RNA-DNA hybrid ribonuclease activity"/>
    <property type="evidence" value="ECO:0007669"/>
    <property type="project" value="InterPro"/>
</dbReference>
<feature type="domain" description="RNase H type-1" evidence="1">
    <location>
        <begin position="312"/>
        <end position="389"/>
    </location>
</feature>
<evidence type="ECO:0000313" key="2">
    <source>
        <dbReference type="EMBL" id="KAG8488392.1"/>
    </source>
</evidence>
<dbReference type="GO" id="GO:0003676">
    <property type="term" value="F:nucleic acid binding"/>
    <property type="evidence" value="ECO:0007669"/>
    <property type="project" value="InterPro"/>
</dbReference>
<dbReference type="Gene3D" id="3.30.420.10">
    <property type="entry name" value="Ribonuclease H-like superfamily/Ribonuclease H"/>
    <property type="match status" value="1"/>
</dbReference>
<dbReference type="Pfam" id="PF13456">
    <property type="entry name" value="RVT_3"/>
    <property type="match status" value="1"/>
</dbReference>
<dbReference type="InterPro" id="IPR036397">
    <property type="entry name" value="RNaseH_sf"/>
</dbReference>
<comment type="caution">
    <text evidence="2">The sequence shown here is derived from an EMBL/GenBank/DDBJ whole genome shotgun (WGS) entry which is preliminary data.</text>
</comment>